<gene>
    <name evidence="8" type="ORF">Esi_0013_0013</name>
</gene>
<feature type="compositionally biased region" description="Pro residues" evidence="5">
    <location>
        <begin position="496"/>
        <end position="506"/>
    </location>
</feature>
<dbReference type="STRING" id="2880.D8LE51"/>
<evidence type="ECO:0000256" key="3">
    <source>
        <dbReference type="ARBA" id="ARBA00022806"/>
    </source>
</evidence>
<feature type="region of interest" description="Disordered" evidence="5">
    <location>
        <begin position="570"/>
        <end position="611"/>
    </location>
</feature>
<evidence type="ECO:0000256" key="4">
    <source>
        <dbReference type="ARBA" id="ARBA00022840"/>
    </source>
</evidence>
<proteinExistence type="predicted"/>
<dbReference type="FunFam" id="3.40.50.300:FF:000326">
    <property type="entry name" value="P-loop containing nucleoside triphosphate hydrolase"/>
    <property type="match status" value="1"/>
</dbReference>
<dbReference type="GO" id="GO:0016787">
    <property type="term" value="F:hydrolase activity"/>
    <property type="evidence" value="ECO:0007669"/>
    <property type="project" value="UniProtKB-KW"/>
</dbReference>
<keyword evidence="1" id="KW-0547">Nucleotide-binding</keyword>
<dbReference type="InParanoid" id="D8LE51"/>
<dbReference type="Pfam" id="PF13086">
    <property type="entry name" value="AAA_11"/>
    <property type="match status" value="2"/>
</dbReference>
<dbReference type="CDD" id="cd18042">
    <property type="entry name" value="DEXXQc_SETX"/>
    <property type="match status" value="1"/>
</dbReference>
<dbReference type="CDD" id="cd18808">
    <property type="entry name" value="SF1_C_Upf1"/>
    <property type="match status" value="1"/>
</dbReference>
<evidence type="ECO:0000313" key="9">
    <source>
        <dbReference type="Proteomes" id="UP000002630"/>
    </source>
</evidence>
<feature type="compositionally biased region" description="Low complexity" evidence="5">
    <location>
        <begin position="1065"/>
        <end position="1086"/>
    </location>
</feature>
<feature type="compositionally biased region" description="Polar residues" evidence="5">
    <location>
        <begin position="1402"/>
        <end position="1421"/>
    </location>
</feature>
<feature type="domain" description="DNA2/NAM7 helicase helicase" evidence="6">
    <location>
        <begin position="770"/>
        <end position="817"/>
    </location>
</feature>
<feature type="domain" description="DNA2/NAM7 helicase-like C-terminal" evidence="7">
    <location>
        <begin position="824"/>
        <end position="1034"/>
    </location>
</feature>
<feature type="compositionally biased region" description="Low complexity" evidence="5">
    <location>
        <begin position="1099"/>
        <end position="1113"/>
    </location>
</feature>
<keyword evidence="2" id="KW-0378">Hydrolase</keyword>
<feature type="region of interest" description="Disordered" evidence="5">
    <location>
        <begin position="465"/>
        <end position="508"/>
    </location>
</feature>
<keyword evidence="9" id="KW-1185">Reference proteome</keyword>
<evidence type="ECO:0000256" key="5">
    <source>
        <dbReference type="SAM" id="MobiDB-lite"/>
    </source>
</evidence>
<feature type="domain" description="DNA2/NAM7 helicase helicase" evidence="6">
    <location>
        <begin position="517"/>
        <end position="705"/>
    </location>
</feature>
<keyword evidence="3" id="KW-0347">Helicase</keyword>
<evidence type="ECO:0000256" key="1">
    <source>
        <dbReference type="ARBA" id="ARBA00022741"/>
    </source>
</evidence>
<feature type="compositionally biased region" description="Low complexity" evidence="5">
    <location>
        <begin position="35"/>
        <end position="44"/>
    </location>
</feature>
<feature type="compositionally biased region" description="Gly residues" evidence="5">
    <location>
        <begin position="674"/>
        <end position="683"/>
    </location>
</feature>
<feature type="region of interest" description="Disordered" evidence="5">
    <location>
        <begin position="1"/>
        <end position="114"/>
    </location>
</feature>
<feature type="compositionally biased region" description="Basic and acidic residues" evidence="5">
    <location>
        <begin position="1226"/>
        <end position="1235"/>
    </location>
</feature>
<feature type="region of interest" description="Disordered" evidence="5">
    <location>
        <begin position="1054"/>
        <end position="1168"/>
    </location>
</feature>
<reference evidence="8 9" key="1">
    <citation type="journal article" date="2010" name="Nature">
        <title>The Ectocarpus genome and the independent evolution of multicellularity in brown algae.</title>
        <authorList>
            <person name="Cock J.M."/>
            <person name="Sterck L."/>
            <person name="Rouze P."/>
            <person name="Scornet D."/>
            <person name="Allen A.E."/>
            <person name="Amoutzias G."/>
            <person name="Anthouard V."/>
            <person name="Artiguenave F."/>
            <person name="Aury J.M."/>
            <person name="Badger J.H."/>
            <person name="Beszteri B."/>
            <person name="Billiau K."/>
            <person name="Bonnet E."/>
            <person name="Bothwell J.H."/>
            <person name="Bowler C."/>
            <person name="Boyen C."/>
            <person name="Brownlee C."/>
            <person name="Carrano C.J."/>
            <person name="Charrier B."/>
            <person name="Cho G.Y."/>
            <person name="Coelho S.M."/>
            <person name="Collen J."/>
            <person name="Corre E."/>
            <person name="Da Silva C."/>
            <person name="Delage L."/>
            <person name="Delaroque N."/>
            <person name="Dittami S.M."/>
            <person name="Doulbeau S."/>
            <person name="Elias M."/>
            <person name="Farnham G."/>
            <person name="Gachon C.M."/>
            <person name="Gschloessl B."/>
            <person name="Heesch S."/>
            <person name="Jabbari K."/>
            <person name="Jubin C."/>
            <person name="Kawai H."/>
            <person name="Kimura K."/>
            <person name="Kloareg B."/>
            <person name="Kupper F.C."/>
            <person name="Lang D."/>
            <person name="Le Bail A."/>
            <person name="Leblanc C."/>
            <person name="Lerouge P."/>
            <person name="Lohr M."/>
            <person name="Lopez P.J."/>
            <person name="Martens C."/>
            <person name="Maumus F."/>
            <person name="Michel G."/>
            <person name="Miranda-Saavedra D."/>
            <person name="Morales J."/>
            <person name="Moreau H."/>
            <person name="Motomura T."/>
            <person name="Nagasato C."/>
            <person name="Napoli C.A."/>
            <person name="Nelson D.R."/>
            <person name="Nyvall-Collen P."/>
            <person name="Peters A.F."/>
            <person name="Pommier C."/>
            <person name="Potin P."/>
            <person name="Poulain J."/>
            <person name="Quesneville H."/>
            <person name="Read B."/>
            <person name="Rensing S.A."/>
            <person name="Ritter A."/>
            <person name="Rousvoal S."/>
            <person name="Samanta M."/>
            <person name="Samson G."/>
            <person name="Schroeder D.C."/>
            <person name="Segurens B."/>
            <person name="Strittmatter M."/>
            <person name="Tonon T."/>
            <person name="Tregear J.W."/>
            <person name="Valentin K."/>
            <person name="von Dassow P."/>
            <person name="Yamagishi T."/>
            <person name="Van de Peer Y."/>
            <person name="Wincker P."/>
        </authorList>
    </citation>
    <scope>NUCLEOTIDE SEQUENCE [LARGE SCALE GENOMIC DNA]</scope>
    <source>
        <strain evidence="9">Ec32 / CCAP1310/4</strain>
    </source>
</reference>
<dbReference type="InterPro" id="IPR027417">
    <property type="entry name" value="P-loop_NTPase"/>
</dbReference>
<dbReference type="GO" id="GO:0005524">
    <property type="term" value="F:ATP binding"/>
    <property type="evidence" value="ECO:0007669"/>
    <property type="project" value="UniProtKB-KW"/>
</dbReference>
<feature type="compositionally biased region" description="Low complexity" evidence="5">
    <location>
        <begin position="477"/>
        <end position="495"/>
    </location>
</feature>
<feature type="region of interest" description="Disordered" evidence="5">
    <location>
        <begin position="1184"/>
        <end position="1430"/>
    </location>
</feature>
<dbReference type="PANTHER" id="PTHR10887">
    <property type="entry name" value="DNA2/NAM7 HELICASE FAMILY"/>
    <property type="match status" value="1"/>
</dbReference>
<dbReference type="InterPro" id="IPR045055">
    <property type="entry name" value="DNA2/NAM7-like"/>
</dbReference>
<dbReference type="PANTHER" id="PTHR10887:SF495">
    <property type="entry name" value="HELICASE SENATAXIN ISOFORM X1-RELATED"/>
    <property type="match status" value="1"/>
</dbReference>
<feature type="compositionally biased region" description="Polar residues" evidence="5">
    <location>
        <begin position="1375"/>
        <end position="1393"/>
    </location>
</feature>
<feature type="compositionally biased region" description="Polar residues" evidence="5">
    <location>
        <begin position="1325"/>
        <end position="1334"/>
    </location>
</feature>
<dbReference type="eggNOG" id="KOG1801">
    <property type="taxonomic scope" value="Eukaryota"/>
</dbReference>
<dbReference type="Gene3D" id="3.40.50.300">
    <property type="entry name" value="P-loop containing nucleotide triphosphate hydrolases"/>
    <property type="match status" value="2"/>
</dbReference>
<evidence type="ECO:0000256" key="2">
    <source>
        <dbReference type="ARBA" id="ARBA00022801"/>
    </source>
</evidence>
<feature type="compositionally biased region" description="Basic residues" evidence="5">
    <location>
        <begin position="596"/>
        <end position="609"/>
    </location>
</feature>
<dbReference type="SUPFAM" id="SSF52540">
    <property type="entry name" value="P-loop containing nucleoside triphosphate hydrolases"/>
    <property type="match status" value="1"/>
</dbReference>
<feature type="compositionally biased region" description="Polar residues" evidence="5">
    <location>
        <begin position="141"/>
        <end position="163"/>
    </location>
</feature>
<dbReference type="InterPro" id="IPR041679">
    <property type="entry name" value="DNA2/NAM7-like_C"/>
</dbReference>
<name>D8LE51_ECTSI</name>
<protein>
    <submittedName>
        <fullName evidence="8">SEN1 protein</fullName>
    </submittedName>
</protein>
<dbReference type="OrthoDB" id="6513042at2759"/>
<dbReference type="Proteomes" id="UP000002630">
    <property type="component" value="Unassembled WGS sequence"/>
</dbReference>
<dbReference type="InterPro" id="IPR041677">
    <property type="entry name" value="DNA2/NAM7_AAA_11"/>
</dbReference>
<feature type="compositionally biased region" description="Gly residues" evidence="5">
    <location>
        <begin position="45"/>
        <end position="58"/>
    </location>
</feature>
<accession>D8LE51</accession>
<dbReference type="Pfam" id="PF13087">
    <property type="entry name" value="AAA_12"/>
    <property type="match status" value="1"/>
</dbReference>
<dbReference type="GO" id="GO:0004386">
    <property type="term" value="F:helicase activity"/>
    <property type="evidence" value="ECO:0007669"/>
    <property type="project" value="UniProtKB-KW"/>
</dbReference>
<keyword evidence="4" id="KW-0067">ATP-binding</keyword>
<dbReference type="EMBL" id="FN649760">
    <property type="protein sequence ID" value="CBN74123.1"/>
    <property type="molecule type" value="Genomic_DNA"/>
</dbReference>
<feature type="region of interest" description="Disordered" evidence="5">
    <location>
        <begin position="663"/>
        <end position="686"/>
    </location>
</feature>
<feature type="region of interest" description="Disordered" evidence="5">
    <location>
        <begin position="259"/>
        <end position="291"/>
    </location>
</feature>
<evidence type="ECO:0000313" key="8">
    <source>
        <dbReference type="EMBL" id="CBN74123.1"/>
    </source>
</evidence>
<feature type="compositionally biased region" description="Basic and acidic residues" evidence="5">
    <location>
        <begin position="1336"/>
        <end position="1345"/>
    </location>
</feature>
<dbReference type="InterPro" id="IPR047187">
    <property type="entry name" value="SF1_C_Upf1"/>
</dbReference>
<organism evidence="8 9">
    <name type="scientific">Ectocarpus siliculosus</name>
    <name type="common">Brown alga</name>
    <name type="synonym">Conferva siliculosa</name>
    <dbReference type="NCBI Taxonomy" id="2880"/>
    <lineage>
        <taxon>Eukaryota</taxon>
        <taxon>Sar</taxon>
        <taxon>Stramenopiles</taxon>
        <taxon>Ochrophyta</taxon>
        <taxon>PX clade</taxon>
        <taxon>Phaeophyceae</taxon>
        <taxon>Ectocarpales</taxon>
        <taxon>Ectocarpaceae</taxon>
        <taxon>Ectocarpus</taxon>
    </lineage>
</organism>
<feature type="compositionally biased region" description="Polar residues" evidence="5">
    <location>
        <begin position="1270"/>
        <end position="1281"/>
    </location>
</feature>
<dbReference type="GO" id="GO:0005694">
    <property type="term" value="C:chromosome"/>
    <property type="evidence" value="ECO:0007669"/>
    <property type="project" value="UniProtKB-ARBA"/>
</dbReference>
<feature type="region of interest" description="Disordered" evidence="5">
    <location>
        <begin position="137"/>
        <end position="165"/>
    </location>
</feature>
<evidence type="ECO:0000259" key="7">
    <source>
        <dbReference type="Pfam" id="PF13087"/>
    </source>
</evidence>
<evidence type="ECO:0000259" key="6">
    <source>
        <dbReference type="Pfam" id="PF13086"/>
    </source>
</evidence>
<sequence length="1430" mass="150371">MRREANRGAGAELVIPPSRNGAAGARAGLVIPPFRSGAGEASRGAGAGKRSGGGGGGQAHSVVNLAGDSSDSGDDCDGDGGKNAIPFTRSAAQAPASSLSRSTSSAVNLAKGSSDNYGDRIRGEGFIPLTRSAAQAPAWYDTSQQKQQKPSLSTQQQKQNKPSLSARLWPSASRFYRAALRWVYCPKDCSIEEDAQSAQRMANLVPVPTEFASLLDYQKTMSQLVLKEAVAGLQQESATKMSRGNVLMVRGEVETANLLDVDGEKRAGKKGKGGQPSSASAPLPPPSVSSSDGKLYSLRVKLILPTVPAYGNGKDYVPASPFRGQELVSLTSPMWRASSNALLGVVQAWDPVYDKLSRKPSTKTVVVKIRILVCVSSTGGDGVGGRGGWLPLKDIQECLGNDNCGVPVTISSAGSLVTACREFQAVMSLPELPERVHEFLLNPSKAPTTLLPRFVVINHLPVSSSRGGREAGGGARENGSSARQNGDLSPPSSVYTPPPPPGPSSVPPKLWMSLIQKFNSSQVQAMRKVVDGSPSGFTLLQGPPGTGKTRTIMGIVGVLLAGACPFPSGHNSEGGEGGASGSGAKVTIGSSISGKGKGKKGKQKGKQKAARIVSPLEKASPRILIVAPSNAAVDELVLRLCQEGVPGVDGRVRFPRVVRVGGPRADGERSGTVDGRGGSGGRDGVTSTMVEGVSLERLVTERMERTKCSAVSARLGILLRAEVVCATLSGSGSHILVETVMMSMQLAATKLSKTKKGQKKAKAAGREGQTILGFDAVVMDEAAQAVEPSSMIPLKYNPRAVIMVGDPAQLPATIFSKDAQRANYAQSLFLRLQRGGHPKTMLDTQYRMHPDIASFASTRFYSGLLRSAPTVTEASHGQVFHRLPRFAPYLFHNVSGGRLKRGGEGYGGAKSLSNPTEVSYITSLLQDLITTFPGTDFNGRIGVIAPYRNQIRALQRGMWSTGLRHDGVEVSTVDGFQGREKDIMIFSCVRAPELQRSGDSGSSSGGGIGFLDDWRRLNVAITRAKFAMWIVGHAGVLKQSTDWRELINDSKKRNAFIDSSNPGATSSGRNSGSTTTRGSNVGGSRTETTSTRAPEKEAPSAASSTRSRSPVVVGTDQGRERGHGLRGNGQVGETKHDSRQNGATGVALARGEGSASAAMPSLHTTPFAAPPPLPSHIWASGNYYNRQSASPQPPTGLRAGGTGSGRSDVAVRAQPSLTDSAGSQPHRLDDTRTEVVSRQGNHYNRQPAPPQPPAGLTGSGRSDAVVRAQPSFNDSADSQPNGLDRRTVDASRQGNHYNRQPAPPQPPAGLTGSGRRDAVVRAQPPFNSADSQPNGLDRRTVDASRRGNYYTREPAPPQPRAGRRGGGAGSARGDTTVQAQPSLKDSAHSQPNGQDDKKTVDASRQTDYVNRLLNGSLSTPRSGPKTPDNI</sequence>
<feature type="compositionally biased region" description="Gly residues" evidence="5">
    <location>
        <begin position="572"/>
        <end position="581"/>
    </location>
</feature>